<evidence type="ECO:0000256" key="1">
    <source>
        <dbReference type="ARBA" id="ARBA00022553"/>
    </source>
</evidence>
<keyword evidence="2 11" id="KW-0853">WD repeat</keyword>
<evidence type="ECO:0000256" key="9">
    <source>
        <dbReference type="ARBA" id="ARBA00047960"/>
    </source>
</evidence>
<comment type="catalytic activity">
    <reaction evidence="10">
        <text>L-dehydroascorbate + 2 glutathione = glutathione disulfide + L-ascorbate</text>
        <dbReference type="Rhea" id="RHEA:24424"/>
        <dbReference type="ChEBI" id="CHEBI:38290"/>
        <dbReference type="ChEBI" id="CHEBI:57925"/>
        <dbReference type="ChEBI" id="CHEBI:58297"/>
        <dbReference type="ChEBI" id="CHEBI:58539"/>
        <dbReference type="EC" id="1.8.5.1"/>
    </reaction>
</comment>
<dbReference type="GO" id="GO:0019852">
    <property type="term" value="P:L-ascorbic acid metabolic process"/>
    <property type="evidence" value="ECO:0007669"/>
    <property type="project" value="UniProtKB-ARBA"/>
</dbReference>
<evidence type="ECO:0000256" key="11">
    <source>
        <dbReference type="PROSITE-ProRule" id="PRU00221"/>
    </source>
</evidence>
<dbReference type="PROSITE" id="PS50405">
    <property type="entry name" value="GST_CTER"/>
    <property type="match status" value="1"/>
</dbReference>
<dbReference type="PROSITE" id="PS00678">
    <property type="entry name" value="WD_REPEATS_1"/>
    <property type="match status" value="2"/>
</dbReference>
<name>A0AAD3SFZ5_NEPGR</name>
<dbReference type="SUPFAM" id="SSF50978">
    <property type="entry name" value="WD40 repeat-like"/>
    <property type="match status" value="1"/>
</dbReference>
<evidence type="ECO:0000256" key="10">
    <source>
        <dbReference type="ARBA" id="ARBA00049544"/>
    </source>
</evidence>
<dbReference type="PANTHER" id="PTHR14091:SF0">
    <property type="entry name" value="PERIODIC TRYPTOPHAN PROTEIN 1 HOMOLOG"/>
    <property type="match status" value="1"/>
</dbReference>
<gene>
    <name evidence="14" type="ORF">Nepgr_012348</name>
</gene>
<organism evidence="14 15">
    <name type="scientific">Nepenthes gracilis</name>
    <name type="common">Slender pitcher plant</name>
    <dbReference type="NCBI Taxonomy" id="150966"/>
    <lineage>
        <taxon>Eukaryota</taxon>
        <taxon>Viridiplantae</taxon>
        <taxon>Streptophyta</taxon>
        <taxon>Embryophyta</taxon>
        <taxon>Tracheophyta</taxon>
        <taxon>Spermatophyta</taxon>
        <taxon>Magnoliopsida</taxon>
        <taxon>eudicotyledons</taxon>
        <taxon>Gunneridae</taxon>
        <taxon>Pentapetalae</taxon>
        <taxon>Caryophyllales</taxon>
        <taxon>Nepenthaceae</taxon>
        <taxon>Nepenthes</taxon>
    </lineage>
</organism>
<evidence type="ECO:0000313" key="15">
    <source>
        <dbReference type="Proteomes" id="UP001279734"/>
    </source>
</evidence>
<dbReference type="SFLD" id="SFLDG00358">
    <property type="entry name" value="Main_(cytGST)"/>
    <property type="match status" value="1"/>
</dbReference>
<keyword evidence="5" id="KW-0677">Repeat</keyword>
<dbReference type="SUPFAM" id="SSF47616">
    <property type="entry name" value="GST C-terminal domain-like"/>
    <property type="match status" value="1"/>
</dbReference>
<evidence type="ECO:0000256" key="4">
    <source>
        <dbReference type="ARBA" id="ARBA00022679"/>
    </source>
</evidence>
<dbReference type="CDD" id="cd00570">
    <property type="entry name" value="GST_N_family"/>
    <property type="match status" value="1"/>
</dbReference>
<dbReference type="GO" id="GO:0140547">
    <property type="term" value="P:acquisition of seed longevity"/>
    <property type="evidence" value="ECO:0007669"/>
    <property type="project" value="UniProtKB-ARBA"/>
</dbReference>
<evidence type="ECO:0000256" key="3">
    <source>
        <dbReference type="ARBA" id="ARBA00022575"/>
    </source>
</evidence>
<dbReference type="InterPro" id="IPR019775">
    <property type="entry name" value="WD40_repeat_CS"/>
</dbReference>
<feature type="repeat" description="WD" evidence="11">
    <location>
        <begin position="618"/>
        <end position="660"/>
    </location>
</feature>
<dbReference type="PROSITE" id="PS50404">
    <property type="entry name" value="GST_NTER"/>
    <property type="match status" value="1"/>
</dbReference>
<dbReference type="InterPro" id="IPR020472">
    <property type="entry name" value="WD40_PAC1"/>
</dbReference>
<dbReference type="SFLD" id="SFLDS00019">
    <property type="entry name" value="Glutathione_Transferase_(cytos"/>
    <property type="match status" value="1"/>
</dbReference>
<dbReference type="Gene3D" id="2.130.10.10">
    <property type="entry name" value="YVTN repeat-like/Quinoprotein amine dehydrogenase"/>
    <property type="match status" value="2"/>
</dbReference>
<dbReference type="FunFam" id="1.20.1050.10:FF:000029">
    <property type="entry name" value="Glutathione S-transferase DHAR3, chloroplastic"/>
    <property type="match status" value="1"/>
</dbReference>
<evidence type="ECO:0000256" key="7">
    <source>
        <dbReference type="ARBA" id="ARBA00023206"/>
    </source>
</evidence>
<dbReference type="AlphaFoldDB" id="A0AAD3SFZ5"/>
<reference evidence="14" key="1">
    <citation type="submission" date="2023-05" db="EMBL/GenBank/DDBJ databases">
        <title>Nepenthes gracilis genome sequencing.</title>
        <authorList>
            <person name="Fukushima K."/>
        </authorList>
    </citation>
    <scope>NUCLEOTIDE SEQUENCE</scope>
    <source>
        <strain evidence="14">SING2019-196</strain>
    </source>
</reference>
<dbReference type="Gene3D" id="1.20.1050.10">
    <property type="match status" value="1"/>
</dbReference>
<dbReference type="FunFam" id="2.130.10.10:FF:000485">
    <property type="entry name" value="Putative WD repeat-containing protein C17D11.16"/>
    <property type="match status" value="1"/>
</dbReference>
<dbReference type="InterPro" id="IPR015943">
    <property type="entry name" value="WD40/YVTN_repeat-like_dom_sf"/>
</dbReference>
<dbReference type="Pfam" id="PF13410">
    <property type="entry name" value="GST_C_2"/>
    <property type="match status" value="1"/>
</dbReference>
<dbReference type="GO" id="GO:0004364">
    <property type="term" value="F:glutathione transferase activity"/>
    <property type="evidence" value="ECO:0007669"/>
    <property type="project" value="UniProtKB-EC"/>
</dbReference>
<dbReference type="CDD" id="cd03201">
    <property type="entry name" value="GST_C_DHAR"/>
    <property type="match status" value="1"/>
</dbReference>
<keyword evidence="3" id="KW-0216">Detoxification</keyword>
<comment type="caution">
    <text evidence="14">The sequence shown here is derived from an EMBL/GenBank/DDBJ whole genome shotgun (WGS) entry which is preliminary data.</text>
</comment>
<dbReference type="GO" id="GO:0045174">
    <property type="term" value="F:glutathione dehydrogenase (ascorbate) activity"/>
    <property type="evidence" value="ECO:0007669"/>
    <property type="project" value="UniProtKB-EC"/>
</dbReference>
<evidence type="ECO:0000259" key="12">
    <source>
        <dbReference type="PROSITE" id="PS50404"/>
    </source>
</evidence>
<keyword evidence="1" id="KW-0597">Phosphoprotein</keyword>
<keyword evidence="4" id="KW-0808">Transferase</keyword>
<dbReference type="SUPFAM" id="SSF52833">
    <property type="entry name" value="Thioredoxin-like"/>
    <property type="match status" value="1"/>
</dbReference>
<feature type="domain" description="GST N-terminal" evidence="12">
    <location>
        <begin position="10"/>
        <end position="88"/>
    </location>
</feature>
<feature type="repeat" description="WD" evidence="11">
    <location>
        <begin position="755"/>
        <end position="797"/>
    </location>
</feature>
<evidence type="ECO:0000256" key="6">
    <source>
        <dbReference type="ARBA" id="ARBA00023002"/>
    </source>
</evidence>
<evidence type="ECO:0000256" key="5">
    <source>
        <dbReference type="ARBA" id="ARBA00022737"/>
    </source>
</evidence>
<dbReference type="PRINTS" id="PR00320">
    <property type="entry name" value="GPROTEINBRPT"/>
</dbReference>
<keyword evidence="15" id="KW-1185">Reference proteome</keyword>
<dbReference type="FunFam" id="2.130.10.10:FF:000714">
    <property type="entry name" value="Transducin/WD40 repeat-like superfamily protein"/>
    <property type="match status" value="1"/>
</dbReference>
<feature type="domain" description="GST C-terminal" evidence="13">
    <location>
        <begin position="66"/>
        <end position="212"/>
    </location>
</feature>
<dbReference type="PROSITE" id="PS50082">
    <property type="entry name" value="WD_REPEATS_2"/>
    <property type="match status" value="2"/>
</dbReference>
<dbReference type="InterPro" id="IPR040079">
    <property type="entry name" value="Glutathione_S-Trfase"/>
</dbReference>
<dbReference type="Proteomes" id="UP001279734">
    <property type="component" value="Unassembled WGS sequence"/>
</dbReference>
<proteinExistence type="inferred from homology"/>
<dbReference type="GO" id="GO:0005634">
    <property type="term" value="C:nucleus"/>
    <property type="evidence" value="ECO:0007669"/>
    <property type="project" value="TreeGrafter"/>
</dbReference>
<keyword evidence="6" id="KW-0560">Oxidoreductase</keyword>
<dbReference type="InterPro" id="IPR036249">
    <property type="entry name" value="Thioredoxin-like_sf"/>
</dbReference>
<dbReference type="InterPro" id="IPR001680">
    <property type="entry name" value="WD40_rpt"/>
</dbReference>
<dbReference type="Gene3D" id="3.40.30.10">
    <property type="entry name" value="Glutaredoxin"/>
    <property type="match status" value="1"/>
</dbReference>
<accession>A0AAD3SFZ5</accession>
<protein>
    <submittedName>
        <fullName evidence="14">Uncharacterized protein</fullName>
    </submittedName>
</protein>
<dbReference type="InterPro" id="IPR044285">
    <property type="entry name" value="PWP1"/>
</dbReference>
<keyword evidence="7" id="KW-0318">Glutathionylation</keyword>
<dbReference type="PROSITE" id="PS50294">
    <property type="entry name" value="WD_REPEATS_REGION"/>
    <property type="match status" value="2"/>
</dbReference>
<dbReference type="InterPro" id="IPR004045">
    <property type="entry name" value="Glutathione_S-Trfase_N"/>
</dbReference>
<dbReference type="GO" id="GO:0006364">
    <property type="term" value="P:rRNA processing"/>
    <property type="evidence" value="ECO:0007669"/>
    <property type="project" value="InterPro"/>
</dbReference>
<sequence>MAVEICVKAAAGHPNILGDCPFCQRVLLTLEAKNVPYALHLIDTSNKPQWFLDINPEGKVPVIKLDDKWVADSDVIVGLIEEKFPDPPLSTPPEHATVGSKIMPAFIKFLKSKDPDDGSEQALIEQLKALDDHLKAHGPYIAGEKITAVDFSLAPKLYHLEITLGHFKGWSVPEDLTHFHNYMKLLFSHEAFEKTRAGKEHVVAGWAPKFHFRFDPYEVCSGYFVQSLVHCVKFAILSLEQYIALEPWLDAVWLFARVDTGQVFFRLHGSFRSKESEEGILDESLVILESAPRSLLSLTFICSSSLRDVAAAAATVAAQIHSPRAVTGITFLVLYCNKTLVHQEPPRFINGPDGEQHFSASSIRRKNFLIKMIAAISWVPKGVTKSVPAVAEPPYKEEIDEILESSAFNVDREDGDYEDDDGDMDVDAVKLADEVAHASAAAEVLGKASNDITDALRELDMENYDNEDDGIELFSKGLGDSYYPSNDMDPYLKDNDDNDSEEEEDMTIKADDAVIICARNEDDVSQLEVYILEEMEDGAPNLYVHHDIIVSAFPLCAAWLDCPIKGGERGNFIAVGSMEPSIEIWDLDIIDEVQPCVVLGGVADKKKKRKKKSIKYKVDSHTDSVLGLAWNREFRNILASASADKLVKIWDIATGKCNVTMENHTDKVQAVGWSHHAPQVLLSGSFDHSVVMKDVRKPSDSGYKWLVTADVESLAWDPHTPHSFVVSLENGMVQGFDIRAACSNPASELKPSFTVHAHDKAVCSISYNPSAPNLLASGSTDKMVKLWDLSNNQPSCVSSRNPKAGAIFSISFSEDSPFLLAIGGSKGKLELWDTLSDVAVARRYSSYNAKNKSRLSSNFDPVSTSMERSPALIAVTGCVKCGDTARHGGGWMSIQPAFSCNLNPVSCKLPKVPFMTSKAMSCDTFATQLPFAVATS</sequence>
<evidence type="ECO:0000256" key="8">
    <source>
        <dbReference type="ARBA" id="ARBA00024194"/>
    </source>
</evidence>
<comment type="catalytic activity">
    <reaction evidence="9">
        <text>RX + glutathione = an S-substituted glutathione + a halide anion + H(+)</text>
        <dbReference type="Rhea" id="RHEA:16437"/>
        <dbReference type="ChEBI" id="CHEBI:15378"/>
        <dbReference type="ChEBI" id="CHEBI:16042"/>
        <dbReference type="ChEBI" id="CHEBI:17792"/>
        <dbReference type="ChEBI" id="CHEBI:57925"/>
        <dbReference type="ChEBI" id="CHEBI:90779"/>
        <dbReference type="EC" id="2.5.1.18"/>
    </reaction>
</comment>
<evidence type="ECO:0000256" key="2">
    <source>
        <dbReference type="ARBA" id="ARBA00022574"/>
    </source>
</evidence>
<dbReference type="Pfam" id="PF13409">
    <property type="entry name" value="GST_N_2"/>
    <property type="match status" value="1"/>
</dbReference>
<dbReference type="InterPro" id="IPR010987">
    <property type="entry name" value="Glutathione-S-Trfase_C-like"/>
</dbReference>
<dbReference type="InterPro" id="IPR036282">
    <property type="entry name" value="Glutathione-S-Trfase_C_sf"/>
</dbReference>
<evidence type="ECO:0000313" key="14">
    <source>
        <dbReference type="EMBL" id="GMH10507.1"/>
    </source>
</evidence>
<dbReference type="PANTHER" id="PTHR14091">
    <property type="entry name" value="PERIODIC TRYPTOPHAN PROTEIN 1"/>
    <property type="match status" value="1"/>
</dbReference>
<dbReference type="SMART" id="SM00320">
    <property type="entry name" value="WD40"/>
    <property type="match status" value="6"/>
</dbReference>
<dbReference type="FunFam" id="3.40.30.10:FF:000102">
    <property type="entry name" value="Glutathione S-transferase DHAR3 chloroplastic"/>
    <property type="match status" value="1"/>
</dbReference>
<dbReference type="Pfam" id="PF00400">
    <property type="entry name" value="WD40"/>
    <property type="match status" value="3"/>
</dbReference>
<dbReference type="EMBL" id="BSYO01000010">
    <property type="protein sequence ID" value="GMH10507.1"/>
    <property type="molecule type" value="Genomic_DNA"/>
</dbReference>
<dbReference type="InterPro" id="IPR036322">
    <property type="entry name" value="WD40_repeat_dom_sf"/>
</dbReference>
<evidence type="ECO:0000259" key="13">
    <source>
        <dbReference type="PROSITE" id="PS50405"/>
    </source>
</evidence>
<comment type="similarity">
    <text evidence="8">Belongs to the GST superfamily. DHAR family.</text>
</comment>